<comment type="subcellular location">
    <subcellularLocation>
        <location evidence="1">Cytoplasm</location>
    </subcellularLocation>
</comment>
<dbReference type="PROSITE" id="PS00518">
    <property type="entry name" value="ZF_RING_1"/>
    <property type="match status" value="1"/>
</dbReference>
<dbReference type="Gene3D" id="3.30.40.10">
    <property type="entry name" value="Zinc/RING finger domain, C3HC4 (zinc finger)"/>
    <property type="match status" value="1"/>
</dbReference>
<evidence type="ECO:0000259" key="10">
    <source>
        <dbReference type="PROSITE" id="PS50144"/>
    </source>
</evidence>
<dbReference type="SUPFAM" id="SSF49599">
    <property type="entry name" value="TRAF domain-like"/>
    <property type="match status" value="1"/>
</dbReference>
<evidence type="ECO:0000256" key="6">
    <source>
        <dbReference type="PROSITE-ProRule" id="PRU00024"/>
    </source>
</evidence>
<dbReference type="OrthoDB" id="289038at2759"/>
<proteinExistence type="predicted"/>
<keyword evidence="11" id="KW-1185">Reference proteome</keyword>
<dbReference type="SMART" id="SM00336">
    <property type="entry name" value="BBOX"/>
    <property type="match status" value="1"/>
</dbReference>
<evidence type="ECO:0000256" key="7">
    <source>
        <dbReference type="SAM" id="Coils"/>
    </source>
</evidence>
<feature type="domain" description="MATH" evidence="10">
    <location>
        <begin position="354"/>
        <end position="482"/>
    </location>
</feature>
<dbReference type="GeneID" id="105911695"/>
<dbReference type="InterPro" id="IPR051051">
    <property type="entry name" value="E3_ubiq-ligase_TRIM/RNF"/>
</dbReference>
<dbReference type="KEGG" id="char:105911695"/>
<dbReference type="Pfam" id="PF15227">
    <property type="entry name" value="zf-C3HC4_4"/>
    <property type="match status" value="1"/>
</dbReference>
<dbReference type="SMART" id="SM00184">
    <property type="entry name" value="RING"/>
    <property type="match status" value="1"/>
</dbReference>
<feature type="domain" description="B box-type" evidence="9">
    <location>
        <begin position="146"/>
        <end position="186"/>
    </location>
</feature>
<keyword evidence="5" id="KW-0862">Zinc</keyword>
<dbReference type="GO" id="GO:0008270">
    <property type="term" value="F:zinc ion binding"/>
    <property type="evidence" value="ECO:0007669"/>
    <property type="project" value="UniProtKB-KW"/>
</dbReference>
<dbReference type="Proteomes" id="UP000515152">
    <property type="component" value="Chromosome 21"/>
</dbReference>
<dbReference type="PROSITE" id="PS50089">
    <property type="entry name" value="ZF_RING_2"/>
    <property type="match status" value="1"/>
</dbReference>
<dbReference type="SMART" id="SM00061">
    <property type="entry name" value="MATH"/>
    <property type="match status" value="1"/>
</dbReference>
<dbReference type="InterPro" id="IPR008974">
    <property type="entry name" value="TRAF-like"/>
</dbReference>
<dbReference type="Pfam" id="PF25600">
    <property type="entry name" value="TRIM_CC"/>
    <property type="match status" value="1"/>
</dbReference>
<dbReference type="PANTHER" id="PTHR25465:SF5">
    <property type="entry name" value="E3 UBIQUITIN_ISG15 LIGASE TRIM25-RELATED"/>
    <property type="match status" value="1"/>
</dbReference>
<dbReference type="InterPro" id="IPR001841">
    <property type="entry name" value="Znf_RING"/>
</dbReference>
<dbReference type="InterPro" id="IPR013083">
    <property type="entry name" value="Znf_RING/FYVE/PHD"/>
</dbReference>
<name>A0A6P8EVF5_CLUHA</name>
<evidence type="ECO:0000259" key="9">
    <source>
        <dbReference type="PROSITE" id="PS50119"/>
    </source>
</evidence>
<dbReference type="Gene3D" id="2.60.210.10">
    <property type="entry name" value="Apoptosis, Tumor Necrosis Factor Receptor Associated Protein 2, Chain A"/>
    <property type="match status" value="1"/>
</dbReference>
<dbReference type="RefSeq" id="XP_031414867.1">
    <property type="nucleotide sequence ID" value="XM_031559007.2"/>
</dbReference>
<dbReference type="SUPFAM" id="SSF57850">
    <property type="entry name" value="RING/U-box"/>
    <property type="match status" value="1"/>
</dbReference>
<keyword evidence="4 6" id="KW-0863">Zinc-finger</keyword>
<dbReference type="Gene3D" id="3.30.160.60">
    <property type="entry name" value="Classic Zinc Finger"/>
    <property type="match status" value="1"/>
</dbReference>
<dbReference type="AlphaFoldDB" id="A0A6P8EVF5"/>
<dbReference type="InterPro" id="IPR017907">
    <property type="entry name" value="Znf_RING_CS"/>
</dbReference>
<evidence type="ECO:0000256" key="5">
    <source>
        <dbReference type="ARBA" id="ARBA00022833"/>
    </source>
</evidence>
<evidence type="ECO:0000256" key="1">
    <source>
        <dbReference type="ARBA" id="ARBA00004496"/>
    </source>
</evidence>
<feature type="coiled-coil region" evidence="7">
    <location>
        <begin position="266"/>
        <end position="296"/>
    </location>
</feature>
<keyword evidence="3" id="KW-0479">Metal-binding</keyword>
<dbReference type="PROSITE" id="PS50144">
    <property type="entry name" value="MATH"/>
    <property type="match status" value="1"/>
</dbReference>
<evidence type="ECO:0000259" key="8">
    <source>
        <dbReference type="PROSITE" id="PS50089"/>
    </source>
</evidence>
<dbReference type="CDD" id="cd19769">
    <property type="entry name" value="Bbox2_TRIM16-like"/>
    <property type="match status" value="1"/>
</dbReference>
<dbReference type="InterPro" id="IPR058030">
    <property type="entry name" value="TRIM8/14/16/25/29/45/65_CC"/>
</dbReference>
<dbReference type="Pfam" id="PF22486">
    <property type="entry name" value="MATH_2"/>
    <property type="match status" value="1"/>
</dbReference>
<dbReference type="PROSITE" id="PS50119">
    <property type="entry name" value="ZF_BBOX"/>
    <property type="match status" value="1"/>
</dbReference>
<evidence type="ECO:0000256" key="3">
    <source>
        <dbReference type="ARBA" id="ARBA00022723"/>
    </source>
</evidence>
<dbReference type="PANTHER" id="PTHR25465">
    <property type="entry name" value="B-BOX DOMAIN CONTAINING"/>
    <property type="match status" value="1"/>
</dbReference>
<dbReference type="InterPro" id="IPR000315">
    <property type="entry name" value="Znf_B-box"/>
</dbReference>
<evidence type="ECO:0000256" key="2">
    <source>
        <dbReference type="ARBA" id="ARBA00022490"/>
    </source>
</evidence>
<reference evidence="12" key="1">
    <citation type="submission" date="2025-08" db="UniProtKB">
        <authorList>
            <consortium name="RefSeq"/>
        </authorList>
    </citation>
    <scope>IDENTIFICATION</scope>
</reference>
<dbReference type="Pfam" id="PF00643">
    <property type="entry name" value="zf-B_box"/>
    <property type="match status" value="1"/>
</dbReference>
<keyword evidence="7" id="KW-0175">Coiled coil</keyword>
<keyword evidence="2" id="KW-0963">Cytoplasm</keyword>
<sequence length="490" mass="56236">MAEAFVKDHDPFRCSVCLDPLRIPVTIPCGHSYCMSCISACWDQEDEKGEYSCPQCRESFTPRPVLRKSTMLDQLVEEKLKMAEVQAQAAPSAPGDVECDICTGRKRKADKSCLVCLVSFCQIHIQPHYGAPALKKHKLVNASTQLEQRICSQHDRLLEMFCQTDHKMICVLCAMDEHKGHDTVSPAVGSEERESQVADVKKTLQQRIQEREEEAREQKKTLMSHKRYAKAIKDQSNEIFSSLCEVVKRRRVEVKRLIRDQELTVVRPREKILQELEQEIAELRRKDDELERLSCEDHLQVFQTLQFLSTPDTKEPSSHVDEPNLKDLYPSITELKKSVENICTSIRSLVSKEESTIHIDVHDFSQLSEKEISPFVFVRNMAWNIMISPISRPDTAPPQKRLGFYLQCRPITGSESWSCLAQGTLKVVNHKDETQSICRKFSHCFTNKKVDWGFANFMPWNRVIDPERGFLKDGGVSFMVVFRTDATKGI</sequence>
<feature type="domain" description="RING-type" evidence="8">
    <location>
        <begin position="14"/>
        <end position="57"/>
    </location>
</feature>
<dbReference type="InterPro" id="IPR002083">
    <property type="entry name" value="MATH/TRAF_dom"/>
</dbReference>
<dbReference type="GO" id="GO:0005737">
    <property type="term" value="C:cytoplasm"/>
    <property type="evidence" value="ECO:0007669"/>
    <property type="project" value="UniProtKB-SubCell"/>
</dbReference>
<dbReference type="Gene3D" id="4.10.830.40">
    <property type="match status" value="1"/>
</dbReference>
<accession>A0A6P8EVF5</accession>
<gene>
    <name evidence="12" type="primary">LOC105911695</name>
</gene>
<organism evidence="11 12">
    <name type="scientific">Clupea harengus</name>
    <name type="common">Atlantic herring</name>
    <dbReference type="NCBI Taxonomy" id="7950"/>
    <lineage>
        <taxon>Eukaryota</taxon>
        <taxon>Metazoa</taxon>
        <taxon>Chordata</taxon>
        <taxon>Craniata</taxon>
        <taxon>Vertebrata</taxon>
        <taxon>Euteleostomi</taxon>
        <taxon>Actinopterygii</taxon>
        <taxon>Neopterygii</taxon>
        <taxon>Teleostei</taxon>
        <taxon>Clupei</taxon>
        <taxon>Clupeiformes</taxon>
        <taxon>Clupeoidei</taxon>
        <taxon>Clupeidae</taxon>
        <taxon>Clupea</taxon>
    </lineage>
</organism>
<evidence type="ECO:0000313" key="12">
    <source>
        <dbReference type="RefSeq" id="XP_031414867.1"/>
    </source>
</evidence>
<evidence type="ECO:0000256" key="4">
    <source>
        <dbReference type="ARBA" id="ARBA00022771"/>
    </source>
</evidence>
<evidence type="ECO:0000313" key="11">
    <source>
        <dbReference type="Proteomes" id="UP000515152"/>
    </source>
</evidence>
<dbReference type="SUPFAM" id="SSF57845">
    <property type="entry name" value="B-box zinc-binding domain"/>
    <property type="match status" value="1"/>
</dbReference>
<protein>
    <submittedName>
        <fullName evidence="12">E3 ubiquitin/ISG15 ligase TRIM25-like isoform X1</fullName>
    </submittedName>
</protein>